<dbReference type="Proteomes" id="UP000199623">
    <property type="component" value="Unassembled WGS sequence"/>
</dbReference>
<name>A0A1G8BF74_9PSEU</name>
<gene>
    <name evidence="2" type="ORF">SAMN05216553_11942</name>
</gene>
<dbReference type="SUPFAM" id="SSF110849">
    <property type="entry name" value="ParB/Sulfiredoxin"/>
    <property type="match status" value="1"/>
</dbReference>
<feature type="domain" description="ParB-like N-terminal" evidence="1">
    <location>
        <begin position="25"/>
        <end position="109"/>
    </location>
</feature>
<evidence type="ECO:0000313" key="3">
    <source>
        <dbReference type="Proteomes" id="UP000199623"/>
    </source>
</evidence>
<organism evidence="2 3">
    <name type="scientific">Lentzea fradiae</name>
    <dbReference type="NCBI Taxonomy" id="200378"/>
    <lineage>
        <taxon>Bacteria</taxon>
        <taxon>Bacillati</taxon>
        <taxon>Actinomycetota</taxon>
        <taxon>Actinomycetes</taxon>
        <taxon>Pseudonocardiales</taxon>
        <taxon>Pseudonocardiaceae</taxon>
        <taxon>Lentzea</taxon>
    </lineage>
</organism>
<accession>A0A1G8BF74</accession>
<protein>
    <submittedName>
        <fullName evidence="2">Chromosome segregation protein Spo0J, contains ParB-like nuclease domain</fullName>
    </submittedName>
</protein>
<keyword evidence="3" id="KW-1185">Reference proteome</keyword>
<proteinExistence type="predicted"/>
<reference evidence="3" key="1">
    <citation type="submission" date="2016-10" db="EMBL/GenBank/DDBJ databases">
        <authorList>
            <person name="Varghese N."/>
            <person name="Submissions S."/>
        </authorList>
    </citation>
    <scope>NUCLEOTIDE SEQUENCE [LARGE SCALE GENOMIC DNA]</scope>
    <source>
        <strain evidence="3">CGMCC 4.3506</strain>
    </source>
</reference>
<dbReference type="EMBL" id="FNCC01000019">
    <property type="protein sequence ID" value="SDH31886.1"/>
    <property type="molecule type" value="Genomic_DNA"/>
</dbReference>
<dbReference type="STRING" id="200378.SAMN05216553_11942"/>
<evidence type="ECO:0000313" key="2">
    <source>
        <dbReference type="EMBL" id="SDH31886.1"/>
    </source>
</evidence>
<dbReference type="InterPro" id="IPR003115">
    <property type="entry name" value="ParB_N"/>
</dbReference>
<evidence type="ECO:0000259" key="1">
    <source>
        <dbReference type="SMART" id="SM00470"/>
    </source>
</evidence>
<dbReference type="AlphaFoldDB" id="A0A1G8BF74"/>
<dbReference type="OrthoDB" id="3701787at2"/>
<sequence length="332" mass="36071">MEAGSTGSVPAPRRQRENGRADRFAVIEIDELAGSCSPRLAGENLEHVRALARIDAELPPIIVHRPTMRVVDGMHRLLAAVLCGRTTIEVEFFDGDEDAAFALAVEANIAHGLPLPLADREAAAARLIEIYPDRSDRSIARGTGLSADTVGVIRRRSTVGTGHLIGGTRIGRDGRRRPVDIAAGRNRAVEFLAGRPDASLREIASAAGIAIGTARDVRERVRRGESPVPERWWRQVRDRTGRPFPRQAHDREAALRALKQDPALRFTDAGRALLRWLDAIHTISGDEQIRMLEAVPPHCAAVVADLALGCADSLRDAAERIAGEKKRGRAGK</sequence>
<dbReference type="InterPro" id="IPR036086">
    <property type="entry name" value="ParB/Sulfiredoxin_sf"/>
</dbReference>
<dbReference type="SMART" id="SM00470">
    <property type="entry name" value="ParB"/>
    <property type="match status" value="1"/>
</dbReference>